<evidence type="ECO:0000313" key="2">
    <source>
        <dbReference type="Proteomes" id="UP000003875"/>
    </source>
</evidence>
<proteinExistence type="predicted"/>
<dbReference type="Proteomes" id="UP000003875">
    <property type="component" value="Unassembled WGS sequence"/>
</dbReference>
<protein>
    <submittedName>
        <fullName evidence="1">Uncharacterized protein</fullName>
    </submittedName>
</protein>
<dbReference type="EMBL" id="ABXX02000001">
    <property type="protein sequence ID" value="EEG71950.1"/>
    <property type="molecule type" value="Genomic_DNA"/>
</dbReference>
<sequence>MSFTLRQLHCRLQRCNSDYTAFSIVVQIGNTPMEKLFSL</sequence>
<evidence type="ECO:0000313" key="1">
    <source>
        <dbReference type="EMBL" id="EEG71950.1"/>
    </source>
</evidence>
<reference evidence="1 2" key="1">
    <citation type="submission" date="2009-02" db="EMBL/GenBank/DDBJ databases">
        <title>Draft genome sequence of Bifidobacterium pseudocatenulatum (DSM 20438).</title>
        <authorList>
            <person name="Sudarsanam P."/>
            <person name="Ley R."/>
            <person name="Guruge J."/>
            <person name="Turnbaugh P.J."/>
            <person name="Mahowald M."/>
            <person name="Liep D."/>
            <person name="Gordon J."/>
        </authorList>
    </citation>
    <scope>NUCLEOTIDE SEQUENCE [LARGE SCALE GENOMIC DNA]</scope>
    <source>
        <strain evidence="1 2">DSM 20438</strain>
    </source>
</reference>
<comment type="caution">
    <text evidence="1">The sequence shown here is derived from an EMBL/GenBank/DDBJ whole genome shotgun (WGS) entry which is preliminary data.</text>
</comment>
<gene>
    <name evidence="1" type="ORF">BIFPSEUDO_02844</name>
</gene>
<reference evidence="1 2" key="2">
    <citation type="submission" date="2009-02" db="EMBL/GenBank/DDBJ databases">
        <authorList>
            <person name="Fulton L."/>
            <person name="Clifton S."/>
            <person name="Fulton B."/>
            <person name="Xu J."/>
            <person name="Minx P."/>
            <person name="Pepin K.H."/>
            <person name="Johnson M."/>
            <person name="Bhonagiri V."/>
            <person name="Nash W.E."/>
            <person name="Mardis E.R."/>
            <person name="Wilson R.K."/>
        </authorList>
    </citation>
    <scope>NUCLEOTIDE SEQUENCE [LARGE SCALE GENOMIC DNA]</scope>
    <source>
        <strain evidence="1 2">DSM 20438</strain>
    </source>
</reference>
<organism evidence="1 2">
    <name type="scientific">Bifidobacterium pseudocatenulatum DSM 20438 = JCM 1200 = LMG 10505</name>
    <dbReference type="NCBI Taxonomy" id="547043"/>
    <lineage>
        <taxon>Bacteria</taxon>
        <taxon>Bacillati</taxon>
        <taxon>Actinomycetota</taxon>
        <taxon>Actinomycetes</taxon>
        <taxon>Bifidobacteriales</taxon>
        <taxon>Bifidobacteriaceae</taxon>
        <taxon>Bifidobacterium</taxon>
    </lineage>
</organism>
<accession>C0BR37</accession>
<name>C0BR37_BIFPS</name>
<dbReference type="AlphaFoldDB" id="C0BR37"/>